<evidence type="ECO:0000259" key="9">
    <source>
        <dbReference type="Pfam" id="PF01048"/>
    </source>
</evidence>
<keyword evidence="11" id="KW-1185">Reference proteome</keyword>
<dbReference type="InterPro" id="IPR011268">
    <property type="entry name" value="Purine_phosphorylase"/>
</dbReference>
<evidence type="ECO:0000256" key="6">
    <source>
        <dbReference type="ARBA" id="ARBA00022679"/>
    </source>
</evidence>
<dbReference type="OrthoDB" id="1523230at2"/>
<dbReference type="Pfam" id="PF01048">
    <property type="entry name" value="PNP_UDP_1"/>
    <property type="match status" value="1"/>
</dbReference>
<evidence type="ECO:0000256" key="7">
    <source>
        <dbReference type="ARBA" id="ARBA00048556"/>
    </source>
</evidence>
<reference evidence="10 11" key="1">
    <citation type="submission" date="2019-03" db="EMBL/GenBank/DDBJ databases">
        <title>Genomic Encyclopedia of Type Strains, Phase IV (KMG-IV): sequencing the most valuable type-strain genomes for metagenomic binning, comparative biology and taxonomic classification.</title>
        <authorList>
            <person name="Goeker M."/>
        </authorList>
    </citation>
    <scope>NUCLEOTIDE SEQUENCE [LARGE SCALE GENOMIC DNA]</scope>
    <source>
        <strain evidence="10 11">DSM 24176</strain>
    </source>
</reference>
<dbReference type="Gene3D" id="3.40.50.1580">
    <property type="entry name" value="Nucleoside phosphorylase domain"/>
    <property type="match status" value="1"/>
</dbReference>
<dbReference type="InterPro" id="IPR011270">
    <property type="entry name" value="Pur_Nuc_Pase_Ino/Guo-sp"/>
</dbReference>
<evidence type="ECO:0000313" key="10">
    <source>
        <dbReference type="EMBL" id="TCK86804.1"/>
    </source>
</evidence>
<dbReference type="SUPFAM" id="SSF53167">
    <property type="entry name" value="Purine and uridine phosphorylases"/>
    <property type="match status" value="1"/>
</dbReference>
<dbReference type="InterPro" id="IPR035994">
    <property type="entry name" value="Nucleoside_phosphorylase_sf"/>
</dbReference>
<comment type="similarity">
    <text evidence="3 8">Belongs to the PNP/MTAP phosphorylase family.</text>
</comment>
<evidence type="ECO:0000256" key="5">
    <source>
        <dbReference type="ARBA" id="ARBA00022676"/>
    </source>
</evidence>
<name>A0A4R1M7H9_9FIRM</name>
<comment type="function">
    <text evidence="1">The purine nucleoside phosphorylases catalyze the phosphorolytic breakdown of the N-glycosidic bond in the beta-(deoxy)ribonucleoside molecules, with the formation of the corresponding free purine bases and pentose-1-phosphate. Cleaves guanosine, inosine, 2'-deoxyguanosine and 2'-deoxyinosine.</text>
</comment>
<evidence type="ECO:0000256" key="1">
    <source>
        <dbReference type="ARBA" id="ARBA00002678"/>
    </source>
</evidence>
<dbReference type="PANTHER" id="PTHR11904">
    <property type="entry name" value="METHYLTHIOADENOSINE/PURINE NUCLEOSIDE PHOSPHORYLASE"/>
    <property type="match status" value="1"/>
</dbReference>
<dbReference type="CDD" id="cd09009">
    <property type="entry name" value="PNP-EcPNPII_like"/>
    <property type="match status" value="1"/>
</dbReference>
<evidence type="ECO:0000256" key="4">
    <source>
        <dbReference type="ARBA" id="ARBA00022553"/>
    </source>
</evidence>
<dbReference type="EMBL" id="SMGQ01000019">
    <property type="protein sequence ID" value="TCK86804.1"/>
    <property type="molecule type" value="Genomic_DNA"/>
</dbReference>
<dbReference type="NCBIfam" id="TIGR01700">
    <property type="entry name" value="PNPH"/>
    <property type="match status" value="1"/>
</dbReference>
<comment type="catalytic activity">
    <reaction evidence="7">
        <text>a purine 2'-deoxy-D-ribonucleoside + phosphate = a purine nucleobase + 2-deoxy-alpha-D-ribose 1-phosphate</text>
        <dbReference type="Rhea" id="RHEA:36431"/>
        <dbReference type="ChEBI" id="CHEBI:26386"/>
        <dbReference type="ChEBI" id="CHEBI:43474"/>
        <dbReference type="ChEBI" id="CHEBI:57259"/>
        <dbReference type="ChEBI" id="CHEBI:142361"/>
        <dbReference type="EC" id="2.4.2.1"/>
    </reaction>
</comment>
<proteinExistence type="inferred from homology"/>
<dbReference type="UniPathway" id="UPA00606"/>
<feature type="domain" description="Nucleoside phosphorylase" evidence="9">
    <location>
        <begin position="23"/>
        <end position="268"/>
    </location>
</feature>
<evidence type="ECO:0000256" key="3">
    <source>
        <dbReference type="ARBA" id="ARBA00006751"/>
    </source>
</evidence>
<dbReference type="NCBIfam" id="TIGR01697">
    <property type="entry name" value="PNPH-PUNA-XAPA"/>
    <property type="match status" value="1"/>
</dbReference>
<dbReference type="NCBIfam" id="NF006054">
    <property type="entry name" value="PRK08202.1"/>
    <property type="match status" value="1"/>
</dbReference>
<dbReference type="AlphaFoldDB" id="A0A4R1M7H9"/>
<dbReference type="PANTHER" id="PTHR11904:SF9">
    <property type="entry name" value="PURINE NUCLEOSIDE PHOSPHORYLASE-RELATED"/>
    <property type="match status" value="1"/>
</dbReference>
<dbReference type="GO" id="GO:0004731">
    <property type="term" value="F:purine-nucleoside phosphorylase activity"/>
    <property type="evidence" value="ECO:0007669"/>
    <property type="project" value="UniProtKB-EC"/>
</dbReference>
<dbReference type="InterPro" id="IPR000845">
    <property type="entry name" value="Nucleoside_phosphorylase_d"/>
</dbReference>
<protein>
    <recommendedName>
        <fullName evidence="8">Purine nucleoside phosphorylase</fullName>
        <ecNumber evidence="8">2.4.2.1</ecNumber>
    </recommendedName>
    <alternativeName>
        <fullName evidence="8">Inosine-guanosine phosphorylase</fullName>
    </alternativeName>
</protein>
<comment type="pathway">
    <text evidence="2 8">Purine metabolism; purine nucleoside salvage.</text>
</comment>
<keyword evidence="6 8" id="KW-0808">Transferase</keyword>
<keyword evidence="5 8" id="KW-0328">Glycosyltransferase</keyword>
<gene>
    <name evidence="10" type="ORF">EDC19_2858</name>
</gene>
<dbReference type="EC" id="2.4.2.1" evidence="8"/>
<dbReference type="Proteomes" id="UP000294545">
    <property type="component" value="Unassembled WGS sequence"/>
</dbReference>
<evidence type="ECO:0000256" key="2">
    <source>
        <dbReference type="ARBA" id="ARBA00005058"/>
    </source>
</evidence>
<evidence type="ECO:0000313" key="11">
    <source>
        <dbReference type="Proteomes" id="UP000294545"/>
    </source>
</evidence>
<evidence type="ECO:0000256" key="8">
    <source>
        <dbReference type="PIRNR" id="PIRNR000477"/>
    </source>
</evidence>
<sequence length="271" mass="29953">MIEKYKESAKWIKEKIKNELPELGLVLGSGLGTLANEIKNPIELEYKEIPNFPVSTVEGHDGKLVFGELEGKKVLAMKGRFHYYEGYTMEQVTFPIRIMKLIGIKNIILTNAAGGLRKDLKAGSLMLINDHINFTGDNPLIGENLDEFGVRFPDMSEAYNKDLRSIVKNVAKDNNIDLKEGVYVGISGPTYSSKAELRMLINIGGDAIGMSTVPETIIANHSGINVIGISCITDCANPEIMHSPTHEEIVKVAEETRPIFIKLVKKIIQGL</sequence>
<dbReference type="GO" id="GO:0005737">
    <property type="term" value="C:cytoplasm"/>
    <property type="evidence" value="ECO:0007669"/>
    <property type="project" value="TreeGrafter"/>
</dbReference>
<organism evidence="10 11">
    <name type="scientific">Natranaerovirga hydrolytica</name>
    <dbReference type="NCBI Taxonomy" id="680378"/>
    <lineage>
        <taxon>Bacteria</taxon>
        <taxon>Bacillati</taxon>
        <taxon>Bacillota</taxon>
        <taxon>Clostridia</taxon>
        <taxon>Lachnospirales</taxon>
        <taxon>Natranaerovirgaceae</taxon>
        <taxon>Natranaerovirga</taxon>
    </lineage>
</organism>
<dbReference type="GO" id="GO:0009116">
    <property type="term" value="P:nucleoside metabolic process"/>
    <property type="evidence" value="ECO:0007669"/>
    <property type="project" value="InterPro"/>
</dbReference>
<accession>A0A4R1M7H9</accession>
<dbReference type="RefSeq" id="WP_132283510.1">
    <property type="nucleotide sequence ID" value="NZ_SMGQ01000019.1"/>
</dbReference>
<keyword evidence="4" id="KW-0597">Phosphoprotein</keyword>
<dbReference type="PIRSF" id="PIRSF000477">
    <property type="entry name" value="PurNPase"/>
    <property type="match status" value="1"/>
</dbReference>
<dbReference type="FunFam" id="3.40.50.1580:FF:000010">
    <property type="entry name" value="Purine nucleoside phosphorylase"/>
    <property type="match status" value="1"/>
</dbReference>
<comment type="caution">
    <text evidence="10">The sequence shown here is derived from an EMBL/GenBank/DDBJ whole genome shotgun (WGS) entry which is preliminary data.</text>
</comment>